<feature type="signal peptide" evidence="1">
    <location>
        <begin position="1"/>
        <end position="24"/>
    </location>
</feature>
<feature type="domain" description="Peptidase M16 N-terminal" evidence="2">
    <location>
        <begin position="55"/>
        <end position="165"/>
    </location>
</feature>
<feature type="chain" id="PRO_5032828434" evidence="1">
    <location>
        <begin position="25"/>
        <end position="470"/>
    </location>
</feature>
<dbReference type="Gene3D" id="3.30.830.10">
    <property type="entry name" value="Metalloenzyme, LuxS/M16 peptidase-like"/>
    <property type="match status" value="2"/>
</dbReference>
<evidence type="ECO:0000313" key="5">
    <source>
        <dbReference type="Proteomes" id="UP000445000"/>
    </source>
</evidence>
<evidence type="ECO:0000259" key="3">
    <source>
        <dbReference type="Pfam" id="PF05193"/>
    </source>
</evidence>
<dbReference type="AlphaFoldDB" id="A0A829Y4X2"/>
<dbReference type="InterPro" id="IPR007863">
    <property type="entry name" value="Peptidase_M16_C"/>
</dbReference>
<keyword evidence="5" id="KW-1185">Reference proteome</keyword>
<dbReference type="InterPro" id="IPR011249">
    <property type="entry name" value="Metalloenz_LuxS/M16"/>
</dbReference>
<dbReference type="GO" id="GO:0046872">
    <property type="term" value="F:metal ion binding"/>
    <property type="evidence" value="ECO:0007669"/>
    <property type="project" value="InterPro"/>
</dbReference>
<protein>
    <submittedName>
        <fullName evidence="4">Peptidase M16</fullName>
    </submittedName>
</protein>
<keyword evidence="1" id="KW-0732">Signal</keyword>
<evidence type="ECO:0000313" key="4">
    <source>
        <dbReference type="EMBL" id="GFE78018.1"/>
    </source>
</evidence>
<dbReference type="PANTHER" id="PTHR11851">
    <property type="entry name" value="METALLOPROTEASE"/>
    <property type="match status" value="1"/>
</dbReference>
<dbReference type="Pfam" id="PF05193">
    <property type="entry name" value="Peptidase_M16_C"/>
    <property type="match status" value="1"/>
</dbReference>
<gene>
    <name evidence="4" type="ORF">GCM10011487_00180</name>
</gene>
<evidence type="ECO:0000256" key="1">
    <source>
        <dbReference type="SAM" id="SignalP"/>
    </source>
</evidence>
<dbReference type="SUPFAM" id="SSF63411">
    <property type="entry name" value="LuxS/MPP-like metallohydrolase"/>
    <property type="match status" value="2"/>
</dbReference>
<feature type="domain" description="Peptidase M16 C-terminal" evidence="3">
    <location>
        <begin position="198"/>
        <end position="373"/>
    </location>
</feature>
<dbReference type="PANTHER" id="PTHR11851:SF224">
    <property type="entry name" value="PROCESSING PROTEASE"/>
    <property type="match status" value="1"/>
</dbReference>
<dbReference type="Proteomes" id="UP000445000">
    <property type="component" value="Unassembled WGS sequence"/>
</dbReference>
<proteinExistence type="predicted"/>
<evidence type="ECO:0000259" key="2">
    <source>
        <dbReference type="Pfam" id="PF00675"/>
    </source>
</evidence>
<dbReference type="InterPro" id="IPR050361">
    <property type="entry name" value="MPP/UQCRC_Complex"/>
</dbReference>
<name>A0A829Y4X2_9GAMM</name>
<dbReference type="RefSeq" id="WP_161809960.1">
    <property type="nucleotide sequence ID" value="NZ_BLJN01000001.1"/>
</dbReference>
<dbReference type="InterPro" id="IPR011765">
    <property type="entry name" value="Pept_M16_N"/>
</dbReference>
<dbReference type="EMBL" id="BLJN01000001">
    <property type="protein sequence ID" value="GFE78018.1"/>
    <property type="molecule type" value="Genomic_DNA"/>
</dbReference>
<comment type="caution">
    <text evidence="4">The sequence shown here is derived from an EMBL/GenBank/DDBJ whole genome shotgun (WGS) entry which is preliminary data.</text>
</comment>
<accession>A0A829Y4X2</accession>
<sequence length="470" mass="50634">MNRLRRFVVIAATVCSLTAPAVFAASAVKTPNFEKVKLDNGATLLLMERHDVPLISFSVVIRGGALSDPADRLGTASLLASLLEKGAGNRDANTFAETVASVGGSIETGASTESISVGGSFLARDQKLMVELLADVLQRPRLEQAQFETLRDRSIEFIRAAKDSDRSALTPIYGAASLFGAHPYGRSVGGSEASLAAIKHADIKQYYENNVGADRVIIAVAGDFKTAQLKSLLSRAFANWRKAGKPLPVVGKQAEVTARRVLLIDAPDAVQSYFWCGDVGVARSDPRRASLDIVNTLFGGRFTSMLNTELRIRSGLSYGANSSFDRMTQGGSWELGSFTRTEKTIEAIDLALATLDKLHSGSIDAAQLESAKSYVLGQYPLALETASQWAYQLATLEFYGLDRSYIDDYGNKLAAVSLEDAKRAIDEVIPTSQQLVLVVIGKAEAIRDGLRKYGALTEVKLSDPEFQAKP</sequence>
<organism evidence="4 5">
    <name type="scientific">Steroidobacter agaridevorans</name>
    <dbReference type="NCBI Taxonomy" id="2695856"/>
    <lineage>
        <taxon>Bacteria</taxon>
        <taxon>Pseudomonadati</taxon>
        <taxon>Pseudomonadota</taxon>
        <taxon>Gammaproteobacteria</taxon>
        <taxon>Steroidobacterales</taxon>
        <taxon>Steroidobacteraceae</taxon>
        <taxon>Steroidobacter</taxon>
    </lineage>
</organism>
<dbReference type="Pfam" id="PF00675">
    <property type="entry name" value="Peptidase_M16"/>
    <property type="match status" value="1"/>
</dbReference>
<reference evidence="5" key="1">
    <citation type="submission" date="2020-01" db="EMBL/GenBank/DDBJ databases">
        <title>'Steroidobacter agaridevorans' sp. nov., agar-degrading bacteria isolated from rhizosphere soils.</title>
        <authorList>
            <person name="Ikenaga M."/>
            <person name="Kataoka M."/>
            <person name="Murouchi A."/>
            <person name="Katsuragi S."/>
            <person name="Sakai M."/>
        </authorList>
    </citation>
    <scope>NUCLEOTIDE SEQUENCE [LARGE SCALE GENOMIC DNA]</scope>
    <source>
        <strain evidence="5">YU21-B</strain>
    </source>
</reference>